<name>A0AA38G6E0_TAXCH</name>
<dbReference type="EMBL" id="JAHRHJ020000004">
    <property type="protein sequence ID" value="KAH9317591.1"/>
    <property type="molecule type" value="Genomic_DNA"/>
</dbReference>
<dbReference type="SUPFAM" id="SSF53187">
    <property type="entry name" value="Zn-dependent exopeptidases"/>
    <property type="match status" value="1"/>
</dbReference>
<evidence type="ECO:0000313" key="2">
    <source>
        <dbReference type="Proteomes" id="UP000824469"/>
    </source>
</evidence>
<comment type="caution">
    <text evidence="1">The sequence shown here is derived from an EMBL/GenBank/DDBJ whole genome shotgun (WGS) entry which is preliminary data.</text>
</comment>
<dbReference type="Gene3D" id="3.40.630.10">
    <property type="entry name" value="Zn peptidases"/>
    <property type="match status" value="2"/>
</dbReference>
<dbReference type="InterPro" id="IPR017439">
    <property type="entry name" value="Amidohydrolase"/>
</dbReference>
<organism evidence="1 2">
    <name type="scientific">Taxus chinensis</name>
    <name type="common">Chinese yew</name>
    <name type="synonym">Taxus wallichiana var. chinensis</name>
    <dbReference type="NCBI Taxonomy" id="29808"/>
    <lineage>
        <taxon>Eukaryota</taxon>
        <taxon>Viridiplantae</taxon>
        <taxon>Streptophyta</taxon>
        <taxon>Embryophyta</taxon>
        <taxon>Tracheophyta</taxon>
        <taxon>Spermatophyta</taxon>
        <taxon>Pinopsida</taxon>
        <taxon>Pinidae</taxon>
        <taxon>Conifers II</taxon>
        <taxon>Cupressales</taxon>
        <taxon>Taxaceae</taxon>
        <taxon>Taxus</taxon>
    </lineage>
</organism>
<accession>A0AA38G6E0</accession>
<dbReference type="Gene3D" id="3.30.70.360">
    <property type="match status" value="1"/>
</dbReference>
<gene>
    <name evidence="1" type="ORF">KI387_019360</name>
</gene>
<keyword evidence="2" id="KW-1185">Reference proteome</keyword>
<proteinExistence type="predicted"/>
<evidence type="ECO:0008006" key="3">
    <source>
        <dbReference type="Google" id="ProtNLM"/>
    </source>
</evidence>
<dbReference type="AlphaFoldDB" id="A0AA38G6E0"/>
<dbReference type="PANTHER" id="PTHR11014:SF140">
    <property type="entry name" value="IAA-AMINO ACID HYDROLASE ILR1-LIKE 3"/>
    <property type="match status" value="1"/>
</dbReference>
<protein>
    <recommendedName>
        <fullName evidence="3">Peptidase M20 dimerisation domain-containing protein</fullName>
    </recommendedName>
</protein>
<dbReference type="InterPro" id="IPR002933">
    <property type="entry name" value="Peptidase_M20"/>
</dbReference>
<dbReference type="OMA" id="CMASVEF"/>
<dbReference type="PANTHER" id="PTHR11014">
    <property type="entry name" value="PEPTIDASE M20 FAMILY MEMBER"/>
    <property type="match status" value="1"/>
</dbReference>
<dbReference type="Pfam" id="PF01546">
    <property type="entry name" value="Peptidase_M20"/>
    <property type="match status" value="1"/>
</dbReference>
<evidence type="ECO:0000313" key="1">
    <source>
        <dbReference type="EMBL" id="KAH9317591.1"/>
    </source>
</evidence>
<dbReference type="Proteomes" id="UP000824469">
    <property type="component" value="Unassembled WGS sequence"/>
</dbReference>
<reference evidence="1 2" key="1">
    <citation type="journal article" date="2021" name="Nat. Plants">
        <title>The Taxus genome provides insights into paclitaxel biosynthesis.</title>
        <authorList>
            <person name="Xiong X."/>
            <person name="Gou J."/>
            <person name="Liao Q."/>
            <person name="Li Y."/>
            <person name="Zhou Q."/>
            <person name="Bi G."/>
            <person name="Li C."/>
            <person name="Du R."/>
            <person name="Wang X."/>
            <person name="Sun T."/>
            <person name="Guo L."/>
            <person name="Liang H."/>
            <person name="Lu P."/>
            <person name="Wu Y."/>
            <person name="Zhang Z."/>
            <person name="Ro D.K."/>
            <person name="Shang Y."/>
            <person name="Huang S."/>
            <person name="Yan J."/>
        </authorList>
    </citation>
    <scope>NUCLEOTIDE SEQUENCE [LARGE SCALE GENOMIC DNA]</scope>
    <source>
        <strain evidence="1">Ta-2019</strain>
    </source>
</reference>
<sequence length="203" mass="21720">MHACGHDAHVTMLLGAAKLLHQRKDKLKVISIGYINGGEAVNVIPNQVKIGGSLRSMTSKGLTTLQERVKEVIESQAVVHKCNGSVVFGDTPYPAVENDETLLTHVKEVGATLLGSNNVKTADQVMASEDFSFYQQKISGVMLAIGVRDGENGPIHSVHSPFFTLDEAVLPIGAALHTAIAEMYFDKDKGNGAATESGRHTEL</sequence>
<dbReference type="GO" id="GO:0016787">
    <property type="term" value="F:hydrolase activity"/>
    <property type="evidence" value="ECO:0007669"/>
    <property type="project" value="InterPro"/>
</dbReference>